<dbReference type="Pfam" id="PF16198">
    <property type="entry name" value="TruB_C_2"/>
    <property type="match status" value="1"/>
</dbReference>
<evidence type="ECO:0000313" key="16">
    <source>
        <dbReference type="Proteomes" id="UP000799771"/>
    </source>
</evidence>
<evidence type="ECO:0000256" key="8">
    <source>
        <dbReference type="ARBA" id="ARBA00072225"/>
    </source>
</evidence>
<evidence type="ECO:0000256" key="9">
    <source>
        <dbReference type="ARBA" id="ARBA00077661"/>
    </source>
</evidence>
<feature type="compositionally biased region" description="Basic residues" evidence="12">
    <location>
        <begin position="462"/>
        <end position="482"/>
    </location>
</feature>
<evidence type="ECO:0000256" key="4">
    <source>
        <dbReference type="ARBA" id="ARBA00008999"/>
    </source>
</evidence>
<feature type="domain" description="Dyskerin-like" evidence="14">
    <location>
        <begin position="23"/>
        <end position="81"/>
    </location>
</feature>
<dbReference type="InterPro" id="IPR002478">
    <property type="entry name" value="PUA"/>
</dbReference>
<evidence type="ECO:0000256" key="1">
    <source>
        <dbReference type="ARBA" id="ARBA00001166"/>
    </source>
</evidence>
<dbReference type="InterPro" id="IPR004802">
    <property type="entry name" value="tRNA_PsdUridine_synth_B_fam"/>
</dbReference>
<dbReference type="InterPro" id="IPR020103">
    <property type="entry name" value="PsdUridine_synth_cat_dom_sf"/>
</dbReference>
<accession>A0A6A6AC03</accession>
<reference evidence="15" key="1">
    <citation type="journal article" date="2020" name="Stud. Mycol.">
        <title>101 Dothideomycetes genomes: a test case for predicting lifestyles and emergence of pathogens.</title>
        <authorList>
            <person name="Haridas S."/>
            <person name="Albert R."/>
            <person name="Binder M."/>
            <person name="Bloem J."/>
            <person name="Labutti K."/>
            <person name="Salamov A."/>
            <person name="Andreopoulos B."/>
            <person name="Baker S."/>
            <person name="Barry K."/>
            <person name="Bills G."/>
            <person name="Bluhm B."/>
            <person name="Cannon C."/>
            <person name="Castanera R."/>
            <person name="Culley D."/>
            <person name="Daum C."/>
            <person name="Ezra D."/>
            <person name="Gonzalez J."/>
            <person name="Henrissat B."/>
            <person name="Kuo A."/>
            <person name="Liang C."/>
            <person name="Lipzen A."/>
            <person name="Lutzoni F."/>
            <person name="Magnuson J."/>
            <person name="Mondo S."/>
            <person name="Nolan M."/>
            <person name="Ohm R."/>
            <person name="Pangilinan J."/>
            <person name="Park H.-J."/>
            <person name="Ramirez L."/>
            <person name="Alfaro M."/>
            <person name="Sun H."/>
            <person name="Tritt A."/>
            <person name="Yoshinaga Y."/>
            <person name="Zwiers L.-H."/>
            <person name="Turgeon B."/>
            <person name="Goodwin S."/>
            <person name="Spatafora J."/>
            <person name="Crous P."/>
            <person name="Grigoriev I."/>
        </authorList>
    </citation>
    <scope>NUCLEOTIDE SEQUENCE</scope>
    <source>
        <strain evidence="15">CBS 119687</strain>
    </source>
</reference>
<dbReference type="GO" id="GO:0000495">
    <property type="term" value="P:box H/ACA sno(s)RNA 3'-end processing"/>
    <property type="evidence" value="ECO:0007669"/>
    <property type="project" value="TreeGrafter"/>
</dbReference>
<evidence type="ECO:0000256" key="7">
    <source>
        <dbReference type="ARBA" id="ARBA00056777"/>
    </source>
</evidence>
<dbReference type="Gene3D" id="2.30.130.10">
    <property type="entry name" value="PUA domain"/>
    <property type="match status" value="1"/>
</dbReference>
<feature type="compositionally biased region" description="Basic and acidic residues" evidence="12">
    <location>
        <begin position="388"/>
        <end position="397"/>
    </location>
</feature>
<dbReference type="SMART" id="SM00359">
    <property type="entry name" value="PUA"/>
    <property type="match status" value="1"/>
</dbReference>
<evidence type="ECO:0000256" key="12">
    <source>
        <dbReference type="SAM" id="MobiDB-lite"/>
    </source>
</evidence>
<dbReference type="InterPro" id="IPR004521">
    <property type="entry name" value="Uncharacterised_CHP00451"/>
</dbReference>
<evidence type="ECO:0000259" key="13">
    <source>
        <dbReference type="SMART" id="SM00359"/>
    </source>
</evidence>
<dbReference type="InterPro" id="IPR015947">
    <property type="entry name" value="PUA-like_sf"/>
</dbReference>
<dbReference type="EMBL" id="ML977508">
    <property type="protein sequence ID" value="KAF2128428.1"/>
    <property type="molecule type" value="Genomic_DNA"/>
</dbReference>
<dbReference type="InterPro" id="IPR012960">
    <property type="entry name" value="Dyskerin-like"/>
</dbReference>
<dbReference type="PANTHER" id="PTHR23127">
    <property type="entry name" value="CENTROMERE/MICROTUBULE BINDING PROTEIN CBF5"/>
    <property type="match status" value="1"/>
</dbReference>
<comment type="similarity">
    <text evidence="4">Belongs to the pseudouridine synthase TruB family.</text>
</comment>
<keyword evidence="6" id="KW-0413">Isomerase</keyword>
<dbReference type="OrthoDB" id="10250002at2759"/>
<protein>
    <recommendedName>
        <fullName evidence="5">H/ACA ribonucleoprotein complex subunit CBF5</fullName>
    </recommendedName>
    <alternativeName>
        <fullName evidence="9">Centromere-binding factor 5</fullName>
    </alternativeName>
    <alternativeName>
        <fullName evidence="8">H/ACA ribonucleoprotein complex subunit cbf5</fullName>
    </alternativeName>
    <alternativeName>
        <fullName evidence="11">H/ACA snoRNP protein CBF5</fullName>
    </alternativeName>
    <alternativeName>
        <fullName evidence="10">Small nucleolar RNP protein CBF5</fullName>
    </alternativeName>
</protein>
<dbReference type="Gene3D" id="3.30.2350.10">
    <property type="entry name" value="Pseudouridine synthase"/>
    <property type="match status" value="1"/>
</dbReference>
<dbReference type="PROSITE" id="PS50890">
    <property type="entry name" value="PUA"/>
    <property type="match status" value="1"/>
</dbReference>
<dbReference type="GO" id="GO:0003723">
    <property type="term" value="F:RNA binding"/>
    <property type="evidence" value="ECO:0007669"/>
    <property type="project" value="InterPro"/>
</dbReference>
<dbReference type="NCBIfam" id="TIGR00425">
    <property type="entry name" value="CBF5"/>
    <property type="match status" value="1"/>
</dbReference>
<dbReference type="InterPro" id="IPR032819">
    <property type="entry name" value="TruB_C"/>
</dbReference>
<dbReference type="GO" id="GO:0031118">
    <property type="term" value="P:rRNA pseudouridine synthesis"/>
    <property type="evidence" value="ECO:0007669"/>
    <property type="project" value="TreeGrafter"/>
</dbReference>
<dbReference type="InterPro" id="IPR036974">
    <property type="entry name" value="PUA_sf"/>
</dbReference>
<evidence type="ECO:0000313" key="15">
    <source>
        <dbReference type="EMBL" id="KAF2128428.1"/>
    </source>
</evidence>
<dbReference type="CDD" id="cd21148">
    <property type="entry name" value="PUA_Cbf5"/>
    <property type="match status" value="1"/>
</dbReference>
<comment type="catalytic activity">
    <reaction evidence="3">
        <text>uridine in 5S rRNA = pseudouridine in 5S rRNA</text>
        <dbReference type="Rhea" id="RHEA:47036"/>
        <dbReference type="Rhea" id="RHEA-COMP:11730"/>
        <dbReference type="Rhea" id="RHEA-COMP:11731"/>
        <dbReference type="ChEBI" id="CHEBI:65314"/>
        <dbReference type="ChEBI" id="CHEBI:65315"/>
    </reaction>
</comment>
<dbReference type="GO" id="GO:0031429">
    <property type="term" value="C:box H/ACA snoRNP complex"/>
    <property type="evidence" value="ECO:0007669"/>
    <property type="project" value="TreeGrafter"/>
</dbReference>
<comment type="function">
    <text evidence="7">Catalytic subunit of H/ACA small nucleolar ribonucleoprotein (H/ACA snoRNP) complex, which catalyzes pseudouridylation of rRNA. This involves the isomerization of uridine such that the ribose is subsequently attached to C5, instead of the normal N1. Pseudouridine ('psi') residues may serve to stabilize the conformation of rRNAs and play a central role in ribosomal RNA processing. The H/ACA snoRNP complex also mediates pseudouridylation of other types of RNAs. Catalyzes pseudouridylation at position 93 in U2 snRNA. Also catalyzes pseudouridylation of mRNAs; H/ACA-type snoRNAs probably guide pseudouridylation of mRNAs.</text>
</comment>
<dbReference type="Pfam" id="PF01472">
    <property type="entry name" value="PUA"/>
    <property type="match status" value="1"/>
</dbReference>
<evidence type="ECO:0000256" key="2">
    <source>
        <dbReference type="ARBA" id="ARBA00001832"/>
    </source>
</evidence>
<dbReference type="Pfam" id="PF01509">
    <property type="entry name" value="TruB_N"/>
    <property type="match status" value="1"/>
</dbReference>
<dbReference type="GO" id="GO:1990481">
    <property type="term" value="P:mRNA pseudouridine synthesis"/>
    <property type="evidence" value="ECO:0007669"/>
    <property type="project" value="TreeGrafter"/>
</dbReference>
<dbReference type="CDD" id="cd02572">
    <property type="entry name" value="PseudoU_synth_hDyskerin"/>
    <property type="match status" value="1"/>
</dbReference>
<evidence type="ECO:0000256" key="10">
    <source>
        <dbReference type="ARBA" id="ARBA00081789"/>
    </source>
</evidence>
<dbReference type="InterPro" id="IPR002501">
    <property type="entry name" value="PsdUridine_synth_N"/>
</dbReference>
<dbReference type="GO" id="GO:0009982">
    <property type="term" value="F:pseudouridine synthase activity"/>
    <property type="evidence" value="ECO:0007669"/>
    <property type="project" value="InterPro"/>
</dbReference>
<dbReference type="GO" id="GO:0031120">
    <property type="term" value="P:snRNA pseudouridine synthesis"/>
    <property type="evidence" value="ECO:0007669"/>
    <property type="project" value="TreeGrafter"/>
</dbReference>
<dbReference type="SUPFAM" id="SSF88697">
    <property type="entry name" value="PUA domain-like"/>
    <property type="match status" value="1"/>
</dbReference>
<keyword evidence="16" id="KW-1185">Reference proteome</keyword>
<dbReference type="Proteomes" id="UP000799771">
    <property type="component" value="Unassembled WGS sequence"/>
</dbReference>
<evidence type="ECO:0000259" key="14">
    <source>
        <dbReference type="SMART" id="SM01136"/>
    </source>
</evidence>
<dbReference type="PANTHER" id="PTHR23127:SF0">
    <property type="entry name" value="H_ACA RIBONUCLEOPROTEIN COMPLEX SUBUNIT DKC1"/>
    <property type="match status" value="1"/>
</dbReference>
<organism evidence="15 16">
    <name type="scientific">Dothidotthia symphoricarpi CBS 119687</name>
    <dbReference type="NCBI Taxonomy" id="1392245"/>
    <lineage>
        <taxon>Eukaryota</taxon>
        <taxon>Fungi</taxon>
        <taxon>Dikarya</taxon>
        <taxon>Ascomycota</taxon>
        <taxon>Pezizomycotina</taxon>
        <taxon>Dothideomycetes</taxon>
        <taxon>Pleosporomycetidae</taxon>
        <taxon>Pleosporales</taxon>
        <taxon>Dothidotthiaceae</taxon>
        <taxon>Dothidotthia</taxon>
    </lineage>
</organism>
<dbReference type="SUPFAM" id="SSF55120">
    <property type="entry name" value="Pseudouridine synthase"/>
    <property type="match status" value="1"/>
</dbReference>
<feature type="region of interest" description="Disordered" evidence="12">
    <location>
        <begin position="388"/>
        <end position="491"/>
    </location>
</feature>
<evidence type="ECO:0000256" key="3">
    <source>
        <dbReference type="ARBA" id="ARBA00001896"/>
    </source>
</evidence>
<evidence type="ECO:0000256" key="5">
    <source>
        <dbReference type="ARBA" id="ARBA00019272"/>
    </source>
</evidence>
<evidence type="ECO:0000256" key="11">
    <source>
        <dbReference type="ARBA" id="ARBA00082909"/>
    </source>
</evidence>
<comment type="catalytic activity">
    <reaction evidence="2">
        <text>uridine in snRNA = pseudouridine in snRNA</text>
        <dbReference type="Rhea" id="RHEA:51124"/>
        <dbReference type="Rhea" id="RHEA-COMP:12891"/>
        <dbReference type="Rhea" id="RHEA-COMP:12892"/>
        <dbReference type="ChEBI" id="CHEBI:65314"/>
        <dbReference type="ChEBI" id="CHEBI:65315"/>
    </reaction>
</comment>
<dbReference type="NCBIfam" id="TIGR00451">
    <property type="entry name" value="unchar_dom_2"/>
    <property type="match status" value="1"/>
</dbReference>
<dbReference type="GeneID" id="54408735"/>
<name>A0A6A6AC03_9PLEO</name>
<comment type="catalytic activity">
    <reaction evidence="1">
        <text>a uridine in mRNA = a pseudouridine in mRNA</text>
        <dbReference type="Rhea" id="RHEA:56644"/>
        <dbReference type="Rhea" id="RHEA-COMP:14658"/>
        <dbReference type="Rhea" id="RHEA-COMP:14659"/>
        <dbReference type="ChEBI" id="CHEBI:65314"/>
        <dbReference type="ChEBI" id="CHEBI:65315"/>
    </reaction>
</comment>
<dbReference type="AlphaFoldDB" id="A0A6A6AC03"/>
<feature type="domain" description="PUA" evidence="13">
    <location>
        <begin position="273"/>
        <end position="347"/>
    </location>
</feature>
<dbReference type="FunFam" id="3.30.2350.10:FF:000001">
    <property type="entry name" value="H/ACA ribonucleoprotein complex subunit CBF5"/>
    <property type="match status" value="1"/>
</dbReference>
<gene>
    <name evidence="15" type="ORF">P153DRAFT_367571</name>
</gene>
<dbReference type="NCBIfam" id="NF003280">
    <property type="entry name" value="PRK04270.1"/>
    <property type="match status" value="1"/>
</dbReference>
<dbReference type="RefSeq" id="XP_033522817.1">
    <property type="nucleotide sequence ID" value="XM_033668303.1"/>
</dbReference>
<dbReference type="SMART" id="SM01136">
    <property type="entry name" value="DKCLD"/>
    <property type="match status" value="1"/>
</dbReference>
<sequence>MALVQTDPDAYVIKPAASAPAIDTSDWPLLLKNYSDLHVRTSHYTPIPQGCAPLARDIKSYISSGVINLDKPSNPSSHEVVSWIKRMLRVEKTGHSGTLDPKVTGCLIVCIDRATRLVKSQQGAGKEYVCVIRLHEKLPGGEAQFARALETLTGALFQRPPLISAVKRQLRIRTIHESKLYEFDNERQLGVFWVSCEAGTYIRTLCVHLGLLLGVGAHMQELRRVRSGAMDETKDLVTLHDVLDAQWIHDNNRDESYLRQVIAPLESLLTSYKRVVVKDSSVNAICYGAKLMLPGLLRFEKGIEIHEEIVLMTTKGEAIALAYAQMSAVEMSSCDHGVVAKIKRVIMERDLYPRRWGMGPVATEKKKMKEAGTLDKFGRTNEKTPAKWNAEYKDFNRTDSGSAAPLAETTSTSEVLAAPAIPPTGLTSTEEAEATSELEGKSKKRKSRGEEDDESPEDKAERKRKKKEEKAAKKAKKEKRKSKAADSDDSD</sequence>
<dbReference type="Pfam" id="PF08068">
    <property type="entry name" value="DKCLD"/>
    <property type="match status" value="1"/>
</dbReference>
<evidence type="ECO:0000256" key="6">
    <source>
        <dbReference type="ARBA" id="ARBA00023235"/>
    </source>
</evidence>
<proteinExistence type="inferred from homology"/>